<dbReference type="EMBL" id="HBJA01075120">
    <property type="protein sequence ID" value="CAE0815178.1"/>
    <property type="molecule type" value="Transcribed_RNA"/>
</dbReference>
<dbReference type="EMBL" id="HBJA01075121">
    <property type="protein sequence ID" value="CAE0815179.1"/>
    <property type="molecule type" value="Transcribed_RNA"/>
</dbReference>
<evidence type="ECO:0000313" key="2">
    <source>
        <dbReference type="EMBL" id="CAE0815179.1"/>
    </source>
</evidence>
<name>A0A6T2B6Q2_9EUGL</name>
<organism evidence="2">
    <name type="scientific">Eutreptiella gymnastica</name>
    <dbReference type="NCBI Taxonomy" id="73025"/>
    <lineage>
        <taxon>Eukaryota</taxon>
        <taxon>Discoba</taxon>
        <taxon>Euglenozoa</taxon>
        <taxon>Euglenida</taxon>
        <taxon>Spirocuta</taxon>
        <taxon>Euglenophyceae</taxon>
        <taxon>Eutreptiales</taxon>
        <taxon>Eutreptiaceae</taxon>
        <taxon>Eutreptiella</taxon>
    </lineage>
</organism>
<proteinExistence type="predicted"/>
<dbReference type="AlphaFoldDB" id="A0A6T2B6Q2"/>
<protein>
    <submittedName>
        <fullName evidence="2">Uncharacterized protein</fullName>
    </submittedName>
</protein>
<gene>
    <name evidence="1" type="ORF">EGYM00163_LOCUS26335</name>
    <name evidence="2" type="ORF">EGYM00163_LOCUS26336</name>
</gene>
<reference evidence="2" key="1">
    <citation type="submission" date="2021-01" db="EMBL/GenBank/DDBJ databases">
        <authorList>
            <person name="Corre E."/>
            <person name="Pelletier E."/>
            <person name="Niang G."/>
            <person name="Scheremetjew M."/>
            <person name="Finn R."/>
            <person name="Kale V."/>
            <person name="Holt S."/>
            <person name="Cochrane G."/>
            <person name="Meng A."/>
            <person name="Brown T."/>
            <person name="Cohen L."/>
        </authorList>
    </citation>
    <scope>NUCLEOTIDE SEQUENCE</scope>
    <source>
        <strain evidence="2">CCMP1594</strain>
    </source>
</reference>
<evidence type="ECO:0000313" key="1">
    <source>
        <dbReference type="EMBL" id="CAE0815178.1"/>
    </source>
</evidence>
<accession>A0A6T2B6Q2</accession>
<sequence length="112" mass="12719">MPDQFCGCQQWIPGPQLYFPGRALVEKATYIFYTPPNLFRCSMLSAGGLPPLSRWQHGTEWGVQERVTFGCILLQPWYTVEFSLTLFANMVQNVLQAAQNLENTTCAMISHD</sequence>